<dbReference type="Gene3D" id="1.10.10.10">
    <property type="entry name" value="Winged helix-like DNA-binding domain superfamily/Winged helix DNA-binding domain"/>
    <property type="match status" value="1"/>
</dbReference>
<accession>A0A1G2HF13</accession>
<evidence type="ECO:0000259" key="1">
    <source>
        <dbReference type="PROSITE" id="PS50987"/>
    </source>
</evidence>
<dbReference type="AlphaFoldDB" id="A0A1G2HF13"/>
<dbReference type="GO" id="GO:0003700">
    <property type="term" value="F:DNA-binding transcription factor activity"/>
    <property type="evidence" value="ECO:0007669"/>
    <property type="project" value="InterPro"/>
</dbReference>
<evidence type="ECO:0000313" key="2">
    <source>
        <dbReference type="EMBL" id="OGZ61072.1"/>
    </source>
</evidence>
<dbReference type="EMBL" id="MHOH01000008">
    <property type="protein sequence ID" value="OGZ61072.1"/>
    <property type="molecule type" value="Genomic_DNA"/>
</dbReference>
<dbReference type="SUPFAM" id="SSF46785">
    <property type="entry name" value="Winged helix' DNA-binding domain"/>
    <property type="match status" value="1"/>
</dbReference>
<dbReference type="InterPro" id="IPR036390">
    <property type="entry name" value="WH_DNA-bd_sf"/>
</dbReference>
<gene>
    <name evidence="2" type="ORF">A2919_02475</name>
</gene>
<comment type="caution">
    <text evidence="2">The sequence shown here is derived from an EMBL/GenBank/DDBJ whole genome shotgun (WGS) entry which is preliminary data.</text>
</comment>
<organism evidence="2 3">
    <name type="scientific">Candidatus Spechtbacteria bacterium RIFCSPLOWO2_01_FULL_43_12</name>
    <dbReference type="NCBI Taxonomy" id="1802162"/>
    <lineage>
        <taxon>Bacteria</taxon>
        <taxon>Candidatus Spechtiibacteriota</taxon>
    </lineage>
</organism>
<feature type="non-terminal residue" evidence="2">
    <location>
        <position position="85"/>
    </location>
</feature>
<protein>
    <recommendedName>
        <fullName evidence="1">HTH arsR-type domain-containing protein</fullName>
    </recommendedName>
</protein>
<dbReference type="InterPro" id="IPR001845">
    <property type="entry name" value="HTH_ArsR_DNA-bd_dom"/>
</dbReference>
<dbReference type="InterPro" id="IPR011991">
    <property type="entry name" value="ArsR-like_HTH"/>
</dbReference>
<proteinExistence type="predicted"/>
<dbReference type="InterPro" id="IPR036388">
    <property type="entry name" value="WH-like_DNA-bd_sf"/>
</dbReference>
<reference evidence="2 3" key="1">
    <citation type="journal article" date="2016" name="Nat. Commun.">
        <title>Thousands of microbial genomes shed light on interconnected biogeochemical processes in an aquifer system.</title>
        <authorList>
            <person name="Anantharaman K."/>
            <person name="Brown C.T."/>
            <person name="Hug L.A."/>
            <person name="Sharon I."/>
            <person name="Castelle C.J."/>
            <person name="Probst A.J."/>
            <person name="Thomas B.C."/>
            <person name="Singh A."/>
            <person name="Wilkins M.J."/>
            <person name="Karaoz U."/>
            <person name="Brodie E.L."/>
            <person name="Williams K.H."/>
            <person name="Hubbard S.S."/>
            <person name="Banfield J.F."/>
        </authorList>
    </citation>
    <scope>NUCLEOTIDE SEQUENCE [LARGE SCALE GENOMIC DNA]</scope>
</reference>
<dbReference type="PROSITE" id="PS50987">
    <property type="entry name" value="HTH_ARSR_2"/>
    <property type="match status" value="1"/>
</dbReference>
<sequence length="85" mass="9996">MFSFKSKITQKVLLYFLTNKKTAIHVNELARILDVDPSNLQKKLIELKSEGFLKIEREGNLVKYSLNSKYRFLKETEKMFMASYG</sequence>
<evidence type="ECO:0000313" key="3">
    <source>
        <dbReference type="Proteomes" id="UP000178835"/>
    </source>
</evidence>
<dbReference type="Proteomes" id="UP000178835">
    <property type="component" value="Unassembled WGS sequence"/>
</dbReference>
<dbReference type="CDD" id="cd00090">
    <property type="entry name" value="HTH_ARSR"/>
    <property type="match status" value="1"/>
</dbReference>
<feature type="domain" description="HTH arsR-type" evidence="1">
    <location>
        <begin position="1"/>
        <end position="85"/>
    </location>
</feature>
<name>A0A1G2HF13_9BACT</name>